<proteinExistence type="predicted"/>
<reference evidence="2 3" key="1">
    <citation type="submission" date="2023-08" db="EMBL/GenBank/DDBJ databases">
        <title>Black Yeasts Isolated from many extreme environments.</title>
        <authorList>
            <person name="Coleine C."/>
            <person name="Stajich J.E."/>
            <person name="Selbmann L."/>
        </authorList>
    </citation>
    <scope>NUCLEOTIDE SEQUENCE [LARGE SCALE GENOMIC DNA]</scope>
    <source>
        <strain evidence="2 3">CCFEE 6328</strain>
    </source>
</reference>
<dbReference type="Proteomes" id="UP001345691">
    <property type="component" value="Unassembled WGS sequence"/>
</dbReference>
<comment type="caution">
    <text evidence="2">The sequence shown here is derived from an EMBL/GenBank/DDBJ whole genome shotgun (WGS) entry which is preliminary data.</text>
</comment>
<evidence type="ECO:0000313" key="2">
    <source>
        <dbReference type="EMBL" id="KAK5054308.1"/>
    </source>
</evidence>
<gene>
    <name evidence="2" type="ORF">LTR69_008923</name>
</gene>
<accession>A0ABR0J2B9</accession>
<keyword evidence="3" id="KW-1185">Reference proteome</keyword>
<dbReference type="EMBL" id="JAVRRF010000023">
    <property type="protein sequence ID" value="KAK5054308.1"/>
    <property type="molecule type" value="Genomic_DNA"/>
</dbReference>
<name>A0ABR0J2B9_9EURO</name>
<protein>
    <submittedName>
        <fullName evidence="2">Uncharacterized protein</fullName>
    </submittedName>
</protein>
<feature type="region of interest" description="Disordered" evidence="1">
    <location>
        <begin position="103"/>
        <end position="125"/>
    </location>
</feature>
<sequence>MDSDRSPTSTRVDRGPTAMPLDTRLCLADPVMNFDDLSDIPLIDYFQEVMTPGPETADIRANDLEISQFLSRDVLDFTLDSALDMSAFPMAAFLPSGTPSQSAFVPVEENPSRNKSGIASPGNGLQGVSLGQQAFNDSIWL</sequence>
<evidence type="ECO:0000313" key="3">
    <source>
        <dbReference type="Proteomes" id="UP001345691"/>
    </source>
</evidence>
<organism evidence="2 3">
    <name type="scientific">Exophiala sideris</name>
    <dbReference type="NCBI Taxonomy" id="1016849"/>
    <lineage>
        <taxon>Eukaryota</taxon>
        <taxon>Fungi</taxon>
        <taxon>Dikarya</taxon>
        <taxon>Ascomycota</taxon>
        <taxon>Pezizomycotina</taxon>
        <taxon>Eurotiomycetes</taxon>
        <taxon>Chaetothyriomycetidae</taxon>
        <taxon>Chaetothyriales</taxon>
        <taxon>Herpotrichiellaceae</taxon>
        <taxon>Exophiala</taxon>
    </lineage>
</organism>
<evidence type="ECO:0000256" key="1">
    <source>
        <dbReference type="SAM" id="MobiDB-lite"/>
    </source>
</evidence>